<dbReference type="EMBL" id="JAWRVI010000002">
    <property type="protein sequence ID" value="KAK4095023.1"/>
    <property type="molecule type" value="Genomic_DNA"/>
</dbReference>
<reference evidence="1 2" key="1">
    <citation type="journal article" date="2024" name="Microbiol. Resour. Announc.">
        <title>Genome annotations for the ascomycete fungi Trichoderma harzianum, Trichoderma aggressivum, and Purpureocillium lilacinum.</title>
        <authorList>
            <person name="Beijen E.P.W."/>
            <person name="Ohm R.A."/>
        </authorList>
    </citation>
    <scope>NUCLEOTIDE SEQUENCE [LARGE SCALE GENOMIC DNA]</scope>
    <source>
        <strain evidence="1 2">CBS 150709</strain>
    </source>
</reference>
<proteinExistence type="predicted"/>
<protein>
    <submittedName>
        <fullName evidence="1">Uncharacterized protein</fullName>
    </submittedName>
</protein>
<name>A0ABR0CF20_PURLI</name>
<comment type="caution">
    <text evidence="1">The sequence shown here is derived from an EMBL/GenBank/DDBJ whole genome shotgun (WGS) entry which is preliminary data.</text>
</comment>
<keyword evidence="2" id="KW-1185">Reference proteome</keyword>
<organism evidence="1 2">
    <name type="scientific">Purpureocillium lilacinum</name>
    <name type="common">Paecilomyces lilacinus</name>
    <dbReference type="NCBI Taxonomy" id="33203"/>
    <lineage>
        <taxon>Eukaryota</taxon>
        <taxon>Fungi</taxon>
        <taxon>Dikarya</taxon>
        <taxon>Ascomycota</taxon>
        <taxon>Pezizomycotina</taxon>
        <taxon>Sordariomycetes</taxon>
        <taxon>Hypocreomycetidae</taxon>
        <taxon>Hypocreales</taxon>
        <taxon>Ophiocordycipitaceae</taxon>
        <taxon>Purpureocillium</taxon>
    </lineage>
</organism>
<evidence type="ECO:0000313" key="2">
    <source>
        <dbReference type="Proteomes" id="UP001287286"/>
    </source>
</evidence>
<gene>
    <name evidence="1" type="ORF">Purlil1_719</name>
</gene>
<evidence type="ECO:0000313" key="1">
    <source>
        <dbReference type="EMBL" id="KAK4095023.1"/>
    </source>
</evidence>
<accession>A0ABR0CF20</accession>
<dbReference type="Proteomes" id="UP001287286">
    <property type="component" value="Unassembled WGS sequence"/>
</dbReference>
<sequence length="191" mass="21511">MHTREVHLLQFVHCIENISPRLPQESFAREKRDQTSGVLWPTMPLASQGCSSRFCRPFGFPSALPGQVNSAVPCWTLPRRIPAQASGGRLHTTTHILTHTHTHTHTHTFWPAGSSPPEQPVIADPAETVWTTLDLLTGKAGLRLARKPQEAGRRRVEDYHYWWVGGGCNDNTTLSFLHGRRDRERGTVKCH</sequence>